<keyword evidence="8 10" id="KW-0067">ATP-binding</keyword>
<dbReference type="EC" id="2.7.2.3" evidence="3 11"/>
<dbReference type="Gene3D" id="3.40.50.1260">
    <property type="entry name" value="Phosphoglycerate kinase, N-terminal domain"/>
    <property type="match status" value="2"/>
</dbReference>
<feature type="binding site" evidence="9">
    <location>
        <position position="114"/>
    </location>
    <ligand>
        <name>(2R)-3-phosphoglycerate</name>
        <dbReference type="ChEBI" id="CHEBI:58272"/>
    </ligand>
</feature>
<dbReference type="GeneID" id="42364569"/>
<dbReference type="GO" id="GO:0005524">
    <property type="term" value="F:ATP binding"/>
    <property type="evidence" value="ECO:0007669"/>
    <property type="project" value="UniProtKB-KW"/>
</dbReference>
<dbReference type="KEGG" id="ncon:LC1Nh_0188"/>
<accession>A0A5Q0UET1</accession>
<evidence type="ECO:0000256" key="5">
    <source>
        <dbReference type="ARBA" id="ARBA00022679"/>
    </source>
</evidence>
<dbReference type="GO" id="GO:0005829">
    <property type="term" value="C:cytosol"/>
    <property type="evidence" value="ECO:0007669"/>
    <property type="project" value="TreeGrafter"/>
</dbReference>
<dbReference type="GO" id="GO:0006094">
    <property type="term" value="P:gluconeogenesis"/>
    <property type="evidence" value="ECO:0007669"/>
    <property type="project" value="TreeGrafter"/>
</dbReference>
<evidence type="ECO:0000256" key="6">
    <source>
        <dbReference type="ARBA" id="ARBA00022741"/>
    </source>
</evidence>
<evidence type="ECO:0000313" key="13">
    <source>
        <dbReference type="Proteomes" id="UP000377803"/>
    </source>
</evidence>
<evidence type="ECO:0000256" key="7">
    <source>
        <dbReference type="ARBA" id="ARBA00022777"/>
    </source>
</evidence>
<comment type="similarity">
    <text evidence="2 11">Belongs to the phosphoglycerate kinase family.</text>
</comment>
<organism evidence="12 13">
    <name type="scientific">Candidatus Nanohalobium constans</name>
    <dbReference type="NCBI Taxonomy" id="2565781"/>
    <lineage>
        <taxon>Archaea</taxon>
        <taxon>Candidatus Nanohalarchaeota</taxon>
        <taxon>Candidatus Nanohalobia</taxon>
        <taxon>Candidatus Nanohalobiales</taxon>
        <taxon>Candidatus Nanohalobiaceae</taxon>
        <taxon>Candidatus Nanohalobium</taxon>
    </lineage>
</organism>
<dbReference type="GO" id="GO:0006096">
    <property type="term" value="P:glycolytic process"/>
    <property type="evidence" value="ECO:0007669"/>
    <property type="project" value="InterPro"/>
</dbReference>
<dbReference type="GO" id="GO:0043531">
    <property type="term" value="F:ADP binding"/>
    <property type="evidence" value="ECO:0007669"/>
    <property type="project" value="TreeGrafter"/>
</dbReference>
<dbReference type="AlphaFoldDB" id="A0A5Q0UET1"/>
<comment type="catalytic activity">
    <reaction evidence="1 11">
        <text>(2R)-3-phosphoglycerate + ATP = (2R)-3-phospho-glyceroyl phosphate + ADP</text>
        <dbReference type="Rhea" id="RHEA:14801"/>
        <dbReference type="ChEBI" id="CHEBI:30616"/>
        <dbReference type="ChEBI" id="CHEBI:57604"/>
        <dbReference type="ChEBI" id="CHEBI:58272"/>
        <dbReference type="ChEBI" id="CHEBI:456216"/>
        <dbReference type="EC" id="2.7.2.3"/>
    </reaction>
</comment>
<reference evidence="13" key="1">
    <citation type="submission" date="2019-05" db="EMBL/GenBank/DDBJ databases">
        <title>Candidatus Nanohalobium constans, a novel model system to study the DPANN nano-sized archaea: genomic and physiological characterization of a nanoarchaeon co-cultured with its chitinotrophic host.</title>
        <authorList>
            <person name="La Cono V."/>
            <person name="Arcadi E."/>
            <person name="Crisafi F."/>
            <person name="Denaro R."/>
            <person name="La Spada G."/>
            <person name="Messina E."/>
            <person name="Smedile F."/>
            <person name="Toshchakov S.V."/>
            <person name="Shevchenko M.A."/>
            <person name="Golyshin P.N."/>
            <person name="Golyshina O.V."/>
            <person name="Ferrer M."/>
            <person name="Rohde M."/>
            <person name="Mushegian A."/>
            <person name="Sorokin D.Y."/>
            <person name="Giuliano L."/>
            <person name="Yakimov M.M."/>
        </authorList>
    </citation>
    <scope>NUCLEOTIDE SEQUENCE [LARGE SCALE GENOMIC DNA]</scope>
    <source>
        <strain evidence="13">LC1Nh</strain>
    </source>
</reference>
<dbReference type="GO" id="GO:0004618">
    <property type="term" value="F:phosphoglycerate kinase activity"/>
    <property type="evidence" value="ECO:0007669"/>
    <property type="project" value="UniProtKB-EC"/>
</dbReference>
<gene>
    <name evidence="12" type="primary">pgk</name>
    <name evidence="12" type="ORF">LC1Nh_0188</name>
</gene>
<evidence type="ECO:0000256" key="2">
    <source>
        <dbReference type="ARBA" id="ARBA00008982"/>
    </source>
</evidence>
<proteinExistence type="inferred from homology"/>
<dbReference type="InterPro" id="IPR015824">
    <property type="entry name" value="Phosphoglycerate_kinase_N"/>
</dbReference>
<dbReference type="OrthoDB" id="6575at2157"/>
<evidence type="ECO:0000256" key="3">
    <source>
        <dbReference type="ARBA" id="ARBA00013061"/>
    </source>
</evidence>
<dbReference type="InterPro" id="IPR036043">
    <property type="entry name" value="Phosphoglycerate_kinase_sf"/>
</dbReference>
<evidence type="ECO:0000256" key="8">
    <source>
        <dbReference type="ARBA" id="ARBA00022840"/>
    </source>
</evidence>
<feature type="binding site" evidence="10">
    <location>
        <position position="320"/>
    </location>
    <ligand>
        <name>ATP</name>
        <dbReference type="ChEBI" id="CHEBI:30616"/>
    </ligand>
</feature>
<feature type="binding site" evidence="9">
    <location>
        <position position="154"/>
    </location>
    <ligand>
        <name>(2R)-3-phosphoglycerate</name>
        <dbReference type="ChEBI" id="CHEBI:58272"/>
    </ligand>
</feature>
<evidence type="ECO:0000256" key="9">
    <source>
        <dbReference type="PIRSR" id="PIRSR000724-1"/>
    </source>
</evidence>
<dbReference type="EMBL" id="CP040089">
    <property type="protein sequence ID" value="QGA80093.1"/>
    <property type="molecule type" value="Genomic_DNA"/>
</dbReference>
<feature type="binding site" evidence="9">
    <location>
        <begin position="57"/>
        <end position="60"/>
    </location>
    <ligand>
        <name>substrate</name>
    </ligand>
</feature>
<evidence type="ECO:0000256" key="10">
    <source>
        <dbReference type="PIRSR" id="PIRSR000724-2"/>
    </source>
</evidence>
<dbReference type="PRINTS" id="PR00477">
    <property type="entry name" value="PHGLYCKINASE"/>
</dbReference>
<keyword evidence="6" id="KW-0547">Nucleotide-binding</keyword>
<dbReference type="PANTHER" id="PTHR11406">
    <property type="entry name" value="PHOSPHOGLYCERATE KINASE"/>
    <property type="match status" value="1"/>
</dbReference>
<evidence type="ECO:0000256" key="11">
    <source>
        <dbReference type="RuleBase" id="RU000532"/>
    </source>
</evidence>
<keyword evidence="5 11" id="KW-0808">Transferase</keyword>
<sequence>MQSLDDIDLEGERVILRTDLNLPVEEGEPQKTVRFERYLETIEELSDRGAKVVVVAHQGRPARKDFLSLEKHSEILSDSLGKEVSFVPSFFGPELGETVARMQEGGVAMLENIRFLSEELQNASPERHANDFFVQRISKYFDIYVDDAFSAAHRSHGSMVGFTEKLDSYAGPIMEKELESCSKIREEFDSGVLVLGGEKPSDLTGIINELIGSVDKVLLGGIPGELALIAEGKDLGEKQDWIEEKGLDSKKEELLELIEQHEEKFLLPEDVATDSGNYEVGEISQEEMTWDIGETTAEKFAEEIRNADAVMMKGPMGAFEEHPEGTQKVVNAIAENNGFTVLGGGHTSSLVQRFDHELDEFSHVSIAGGAFVRFMSGEKLPAVEALEN</sequence>
<name>A0A5Q0UET1_9ARCH</name>
<dbReference type="PIRSF" id="PIRSF000724">
    <property type="entry name" value="Pgk"/>
    <property type="match status" value="1"/>
</dbReference>
<dbReference type="RefSeq" id="WP_153549831.1">
    <property type="nucleotide sequence ID" value="NZ_CP040089.1"/>
</dbReference>
<dbReference type="Pfam" id="PF00162">
    <property type="entry name" value="PGK"/>
    <property type="match status" value="1"/>
</dbReference>
<dbReference type="InterPro" id="IPR001576">
    <property type="entry name" value="Phosphoglycerate_kinase"/>
</dbReference>
<dbReference type="Proteomes" id="UP000377803">
    <property type="component" value="Chromosome"/>
</dbReference>
<evidence type="ECO:0000313" key="12">
    <source>
        <dbReference type="EMBL" id="QGA80093.1"/>
    </source>
</evidence>
<feature type="binding site" evidence="9">
    <location>
        <begin position="19"/>
        <end position="21"/>
    </location>
    <ligand>
        <name>substrate</name>
    </ligand>
</feature>
<dbReference type="FunFam" id="3.40.50.1260:FF:000006">
    <property type="entry name" value="Phosphoglycerate kinase"/>
    <property type="match status" value="1"/>
</dbReference>
<keyword evidence="7 11" id="KW-0418">Kinase</keyword>
<protein>
    <recommendedName>
        <fullName evidence="4 11">Phosphoglycerate kinase</fullName>
        <ecNumber evidence="3 11">2.7.2.3</ecNumber>
    </recommendedName>
</protein>
<dbReference type="PANTHER" id="PTHR11406:SF23">
    <property type="entry name" value="PHOSPHOGLYCERATE KINASE 1, CHLOROPLASTIC-RELATED"/>
    <property type="match status" value="1"/>
</dbReference>
<evidence type="ECO:0000256" key="4">
    <source>
        <dbReference type="ARBA" id="ARBA00016471"/>
    </source>
</evidence>
<dbReference type="SUPFAM" id="SSF53748">
    <property type="entry name" value="Phosphoglycerate kinase"/>
    <property type="match status" value="1"/>
</dbReference>
<feature type="binding site" evidence="9">
    <location>
        <position position="34"/>
    </location>
    <ligand>
        <name>(2R)-3-phosphoglycerate</name>
        <dbReference type="ChEBI" id="CHEBI:58272"/>
    </ligand>
</feature>
<keyword evidence="13" id="KW-1185">Reference proteome</keyword>
<evidence type="ECO:0000256" key="1">
    <source>
        <dbReference type="ARBA" id="ARBA00000642"/>
    </source>
</evidence>